<proteinExistence type="predicted"/>
<feature type="transmembrane region" description="Helical" evidence="8">
    <location>
        <begin position="64"/>
        <end position="84"/>
    </location>
</feature>
<dbReference type="PANTHER" id="PTHR32196">
    <property type="entry name" value="ABC TRANSPORTER PERMEASE PROTEIN YPHD-RELATED-RELATED"/>
    <property type="match status" value="1"/>
</dbReference>
<comment type="caution">
    <text evidence="9">The sequence shown here is derived from an EMBL/GenBank/DDBJ whole genome shotgun (WGS) entry which is preliminary data.</text>
</comment>
<dbReference type="RefSeq" id="WP_259484729.1">
    <property type="nucleotide sequence ID" value="NZ_JANTEZ010000001.1"/>
</dbReference>
<feature type="transmembrane region" description="Helical" evidence="8">
    <location>
        <begin position="287"/>
        <end position="304"/>
    </location>
</feature>
<evidence type="ECO:0000256" key="1">
    <source>
        <dbReference type="ARBA" id="ARBA00004651"/>
    </source>
</evidence>
<evidence type="ECO:0000256" key="7">
    <source>
        <dbReference type="ARBA" id="ARBA00023136"/>
    </source>
</evidence>
<keyword evidence="10" id="KW-1185">Reference proteome</keyword>
<feature type="transmembrane region" description="Helical" evidence="8">
    <location>
        <begin position="113"/>
        <end position="134"/>
    </location>
</feature>
<evidence type="ECO:0000313" key="10">
    <source>
        <dbReference type="Proteomes" id="UP001165580"/>
    </source>
</evidence>
<evidence type="ECO:0000256" key="5">
    <source>
        <dbReference type="ARBA" id="ARBA00022692"/>
    </source>
</evidence>
<feature type="transmembrane region" description="Helical" evidence="8">
    <location>
        <begin position="223"/>
        <end position="249"/>
    </location>
</feature>
<reference evidence="9" key="1">
    <citation type="submission" date="2022-08" db="EMBL/GenBank/DDBJ databases">
        <authorList>
            <person name="Deng Y."/>
            <person name="Han X.-F."/>
            <person name="Zhang Y.-Q."/>
        </authorList>
    </citation>
    <scope>NUCLEOTIDE SEQUENCE</scope>
    <source>
        <strain evidence="9">CPCC 205716</strain>
    </source>
</reference>
<name>A0ABT2GAI2_9MICO</name>
<dbReference type="PANTHER" id="PTHR32196:SF21">
    <property type="entry name" value="ABC TRANSPORTER PERMEASE PROTEIN YPHD-RELATED"/>
    <property type="match status" value="1"/>
</dbReference>
<dbReference type="InterPro" id="IPR001851">
    <property type="entry name" value="ABC_transp_permease"/>
</dbReference>
<feature type="transmembrane region" description="Helical" evidence="8">
    <location>
        <begin position="310"/>
        <end position="329"/>
    </location>
</feature>
<comment type="subcellular location">
    <subcellularLocation>
        <location evidence="1">Cell membrane</location>
        <topology evidence="1">Multi-pass membrane protein</topology>
    </subcellularLocation>
</comment>
<keyword evidence="6 8" id="KW-1133">Transmembrane helix</keyword>
<feature type="transmembrane region" description="Helical" evidence="8">
    <location>
        <begin position="32"/>
        <end position="52"/>
    </location>
</feature>
<keyword evidence="4" id="KW-0997">Cell inner membrane</keyword>
<feature type="transmembrane region" description="Helical" evidence="8">
    <location>
        <begin position="261"/>
        <end position="280"/>
    </location>
</feature>
<keyword evidence="3" id="KW-1003">Cell membrane</keyword>
<keyword evidence="2" id="KW-0813">Transport</keyword>
<dbReference type="EMBL" id="JANTEZ010000001">
    <property type="protein sequence ID" value="MCS5713180.1"/>
    <property type="molecule type" value="Genomic_DNA"/>
</dbReference>
<accession>A0ABT2GAI2</accession>
<evidence type="ECO:0000313" key="9">
    <source>
        <dbReference type="EMBL" id="MCS5713180.1"/>
    </source>
</evidence>
<keyword evidence="5 8" id="KW-0812">Transmembrane</keyword>
<evidence type="ECO:0000256" key="4">
    <source>
        <dbReference type="ARBA" id="ARBA00022519"/>
    </source>
</evidence>
<dbReference type="CDD" id="cd06579">
    <property type="entry name" value="TM_PBP1_transp_AraH_like"/>
    <property type="match status" value="1"/>
</dbReference>
<feature type="transmembrane region" description="Helical" evidence="8">
    <location>
        <begin position="179"/>
        <end position="202"/>
    </location>
</feature>
<keyword evidence="7 8" id="KW-0472">Membrane</keyword>
<dbReference type="Pfam" id="PF02653">
    <property type="entry name" value="BPD_transp_2"/>
    <property type="match status" value="1"/>
</dbReference>
<organism evidence="9 10">
    <name type="scientific">Herbiconiux gentiana</name>
    <dbReference type="NCBI Taxonomy" id="2970912"/>
    <lineage>
        <taxon>Bacteria</taxon>
        <taxon>Bacillati</taxon>
        <taxon>Actinomycetota</taxon>
        <taxon>Actinomycetes</taxon>
        <taxon>Micrococcales</taxon>
        <taxon>Microbacteriaceae</taxon>
        <taxon>Herbiconiux</taxon>
    </lineage>
</organism>
<sequence>MARSATPGGTRARESFPSGGGGFGFAKVRQRLASLAILAIFVLLVIVLLATTPAFGNWGNIANVLQQNSIIGIVACGMLLMIIVGGFDLSVGAVGAMSSVVAAVLIVNTNPALGILVALAVGAVVGLLNGFCIAVIGMNPFVVTLGTQVLVTGLLFVATEAQPVYGVPESFTQIGLGRIGPLPIATAIFIVVALLVFALLTFTKFGQYIYAVGGNKDAARLAGVNVTLVIIVTYVIGAVLAAVAGIVLLGQTGIGQPNSATGWPLSSIAAVVVGGVPLAGGVGKVSSAVLGTLLLGVVANALNLNGVSPYWQPAVTGIVILLAVGVDSYQRKRRQLR</sequence>
<evidence type="ECO:0000256" key="3">
    <source>
        <dbReference type="ARBA" id="ARBA00022475"/>
    </source>
</evidence>
<evidence type="ECO:0000256" key="8">
    <source>
        <dbReference type="SAM" id="Phobius"/>
    </source>
</evidence>
<dbReference type="Proteomes" id="UP001165580">
    <property type="component" value="Unassembled WGS sequence"/>
</dbReference>
<gene>
    <name evidence="9" type="ORF">NVV95_01300</name>
</gene>
<feature type="transmembrane region" description="Helical" evidence="8">
    <location>
        <begin position="89"/>
        <end position="107"/>
    </location>
</feature>
<evidence type="ECO:0000256" key="2">
    <source>
        <dbReference type="ARBA" id="ARBA00022448"/>
    </source>
</evidence>
<evidence type="ECO:0000256" key="6">
    <source>
        <dbReference type="ARBA" id="ARBA00022989"/>
    </source>
</evidence>
<feature type="transmembrane region" description="Helical" evidence="8">
    <location>
        <begin position="141"/>
        <end position="159"/>
    </location>
</feature>
<protein>
    <submittedName>
        <fullName evidence="9">ABC transporter permease</fullName>
    </submittedName>
</protein>